<evidence type="ECO:0000313" key="3">
    <source>
        <dbReference type="Proteomes" id="UP000501982"/>
    </source>
</evidence>
<keyword evidence="1" id="KW-0732">Signal</keyword>
<protein>
    <recommendedName>
        <fullName evidence="4">Lipoprotein</fullName>
    </recommendedName>
</protein>
<evidence type="ECO:0000256" key="1">
    <source>
        <dbReference type="SAM" id="SignalP"/>
    </source>
</evidence>
<reference evidence="2 3" key="1">
    <citation type="submission" date="2020-04" db="EMBL/GenBank/DDBJ databases">
        <title>Complete Genomes and Methylome analysis of CBBP consortium that reverse antibiotic-induced susceptibility to vancomycin-resistant Enterococcus faecium infection.</title>
        <authorList>
            <person name="Fomenkov A."/>
            <person name="Zhang Z."/>
            <person name="Pamer E."/>
            <person name="Roberts R.J."/>
        </authorList>
    </citation>
    <scope>NUCLEOTIDE SEQUENCE [LARGE SCALE GENOMIC DNA]</scope>
    <source>
        <strain evidence="3">CBBP</strain>
    </source>
</reference>
<dbReference type="AlphaFoldDB" id="A0A7L5EGI6"/>
<dbReference type="RefSeq" id="WP_170106279.1">
    <property type="nucleotide sequence ID" value="NZ_CP051672.1"/>
</dbReference>
<evidence type="ECO:0000313" key="2">
    <source>
        <dbReference type="EMBL" id="QJE30307.1"/>
    </source>
</evidence>
<proteinExistence type="predicted"/>
<dbReference type="Proteomes" id="UP000501982">
    <property type="component" value="Chromosome"/>
</dbReference>
<sequence>MAKRYLINIFLLIAVLCGFSSCEEDPYYDPYEEATYDLCQAAWADEYTTNDGRECLQILTFYSDRTGRDNRTYYYPNGATQTEDIPFYWEWDNGYTDALYIEYPDRNGIWLEDIRYGYNTMRCLYDGVDVTFDAFY</sequence>
<name>A0A7L5EGI6_PARDI</name>
<feature type="signal peptide" evidence="1">
    <location>
        <begin position="1"/>
        <end position="23"/>
    </location>
</feature>
<gene>
    <name evidence="2" type="ORF">HHO38_19365</name>
</gene>
<accession>A0A7L5EGI6</accession>
<dbReference type="EMBL" id="CP051672">
    <property type="protein sequence ID" value="QJE30307.1"/>
    <property type="molecule type" value="Genomic_DNA"/>
</dbReference>
<dbReference type="PROSITE" id="PS51257">
    <property type="entry name" value="PROKAR_LIPOPROTEIN"/>
    <property type="match status" value="1"/>
</dbReference>
<organism evidence="2 3">
    <name type="scientific">Parabacteroides distasonis</name>
    <dbReference type="NCBI Taxonomy" id="823"/>
    <lineage>
        <taxon>Bacteria</taxon>
        <taxon>Pseudomonadati</taxon>
        <taxon>Bacteroidota</taxon>
        <taxon>Bacteroidia</taxon>
        <taxon>Bacteroidales</taxon>
        <taxon>Tannerellaceae</taxon>
        <taxon>Parabacteroides</taxon>
    </lineage>
</organism>
<feature type="chain" id="PRO_5029888142" description="Lipoprotein" evidence="1">
    <location>
        <begin position="24"/>
        <end position="136"/>
    </location>
</feature>
<evidence type="ECO:0008006" key="4">
    <source>
        <dbReference type="Google" id="ProtNLM"/>
    </source>
</evidence>